<evidence type="ECO:0000313" key="10">
    <source>
        <dbReference type="EMBL" id="CAB3364870.1"/>
    </source>
</evidence>
<keyword evidence="11" id="KW-1185">Reference proteome</keyword>
<dbReference type="Gene3D" id="3.40.50.300">
    <property type="entry name" value="P-loop containing nucleotide triphosphate hydrolases"/>
    <property type="match status" value="1"/>
</dbReference>
<evidence type="ECO:0000256" key="8">
    <source>
        <dbReference type="ARBA" id="ARBA00023136"/>
    </source>
</evidence>
<keyword evidence="8" id="KW-0472">Membrane</keyword>
<evidence type="ECO:0000256" key="3">
    <source>
        <dbReference type="ARBA" id="ARBA00022679"/>
    </source>
</evidence>
<keyword evidence="6" id="KW-1133">Transmembrane helix</keyword>
<dbReference type="InterPro" id="IPR009729">
    <property type="entry name" value="Gal-3-0_sulfotransfrase"/>
</dbReference>
<evidence type="ECO:0000256" key="4">
    <source>
        <dbReference type="ARBA" id="ARBA00022692"/>
    </source>
</evidence>
<evidence type="ECO:0000256" key="2">
    <source>
        <dbReference type="ARBA" id="ARBA00008124"/>
    </source>
</evidence>
<dbReference type="AlphaFoldDB" id="A0A8S1C7U9"/>
<evidence type="ECO:0000256" key="1">
    <source>
        <dbReference type="ARBA" id="ARBA00004323"/>
    </source>
</evidence>
<comment type="similarity">
    <text evidence="2">Belongs to the galactose-3-O-sulfotransferase family.</text>
</comment>
<dbReference type="GO" id="GO:0009247">
    <property type="term" value="P:glycolipid biosynthetic process"/>
    <property type="evidence" value="ECO:0007669"/>
    <property type="project" value="InterPro"/>
</dbReference>
<proteinExistence type="inferred from homology"/>
<dbReference type="InterPro" id="IPR027417">
    <property type="entry name" value="P-loop_NTPase"/>
</dbReference>
<dbReference type="SUPFAM" id="SSF52540">
    <property type="entry name" value="P-loop containing nucleoside triphosphate hydrolases"/>
    <property type="match status" value="1"/>
</dbReference>
<dbReference type="PANTHER" id="PTHR14647:SF87">
    <property type="entry name" value="PUTATIVE-RELATED"/>
    <property type="match status" value="1"/>
</dbReference>
<keyword evidence="7" id="KW-0333">Golgi apparatus</keyword>
<name>A0A8S1C7U9_9INSE</name>
<evidence type="ECO:0000256" key="6">
    <source>
        <dbReference type="ARBA" id="ARBA00022989"/>
    </source>
</evidence>
<evidence type="ECO:0000256" key="5">
    <source>
        <dbReference type="ARBA" id="ARBA00022968"/>
    </source>
</evidence>
<evidence type="ECO:0000256" key="7">
    <source>
        <dbReference type="ARBA" id="ARBA00023034"/>
    </source>
</evidence>
<evidence type="ECO:0008006" key="12">
    <source>
        <dbReference type="Google" id="ProtNLM"/>
    </source>
</evidence>
<dbReference type="Pfam" id="PF06990">
    <property type="entry name" value="Gal-3-0_sulfotr"/>
    <property type="match status" value="1"/>
</dbReference>
<comment type="caution">
    <text evidence="10">The sequence shown here is derived from an EMBL/GenBank/DDBJ whole genome shotgun (WGS) entry which is preliminary data.</text>
</comment>
<dbReference type="OrthoDB" id="514299at2759"/>
<organism evidence="10 11">
    <name type="scientific">Cloeon dipterum</name>
    <dbReference type="NCBI Taxonomy" id="197152"/>
    <lineage>
        <taxon>Eukaryota</taxon>
        <taxon>Metazoa</taxon>
        <taxon>Ecdysozoa</taxon>
        <taxon>Arthropoda</taxon>
        <taxon>Hexapoda</taxon>
        <taxon>Insecta</taxon>
        <taxon>Pterygota</taxon>
        <taxon>Palaeoptera</taxon>
        <taxon>Ephemeroptera</taxon>
        <taxon>Pisciforma</taxon>
        <taxon>Baetidae</taxon>
        <taxon>Cloeon</taxon>
    </lineage>
</organism>
<evidence type="ECO:0000313" key="11">
    <source>
        <dbReference type="Proteomes" id="UP000494165"/>
    </source>
</evidence>
<accession>A0A8S1C7U9</accession>
<keyword evidence="5" id="KW-0735">Signal-anchor</keyword>
<keyword evidence="9" id="KW-0325">Glycoprotein</keyword>
<comment type="subcellular location">
    <subcellularLocation>
        <location evidence="1">Golgi apparatus membrane</location>
        <topology evidence="1">Single-pass type II membrane protein</topology>
    </subcellularLocation>
</comment>
<dbReference type="Proteomes" id="UP000494165">
    <property type="component" value="Unassembled WGS sequence"/>
</dbReference>
<sequence>MNFPIKVSPRARLVLLAVALLSLFYLILDSYLTNDTSGCSLQRDHIFFLKMHKCGSSTVQNILMRRGFQRELNFVLPRNGHYLGHPEPFRRSHVDARFLSFDATFHVLAHHSRFSPCGVAEVMPPDAVKVTILREPVDLFESLYNYYKLNRARYGQSLGKLLKFDLQMLKSMAKSMPRWGGRIGFNQMAFDVGLMPEDFYKKWRVNQTIKHMDEQFDLVMISEHMEASLVLLADTMCWPLEEVAFVSLNRRLNSTTVRTKLSDTEKEKLRKVNWADARIYDHFKGEFERKVREYGEAKMEAKVAELKRLNAQLADECISQVIEPENPSKDYPVFIYQINENATEVCKLVVMEELDFTAMLKRVQLERFSHLEGDVDDA</sequence>
<keyword evidence="4" id="KW-0812">Transmembrane</keyword>
<evidence type="ECO:0000256" key="9">
    <source>
        <dbReference type="ARBA" id="ARBA00023180"/>
    </source>
</evidence>
<reference evidence="10 11" key="1">
    <citation type="submission" date="2020-04" db="EMBL/GenBank/DDBJ databases">
        <authorList>
            <person name="Alioto T."/>
            <person name="Alioto T."/>
            <person name="Gomez Garrido J."/>
        </authorList>
    </citation>
    <scope>NUCLEOTIDE SEQUENCE [LARGE SCALE GENOMIC DNA]</scope>
</reference>
<protein>
    <recommendedName>
        <fullName evidence="12">Sulfotransferase domain-containing protein</fullName>
    </recommendedName>
</protein>
<gene>
    <name evidence="10" type="ORF">CLODIP_2_CD12439</name>
</gene>
<dbReference type="PANTHER" id="PTHR14647">
    <property type="entry name" value="GALACTOSE-3-O-SULFOTRANSFERASE"/>
    <property type="match status" value="1"/>
</dbReference>
<keyword evidence="3" id="KW-0808">Transferase</keyword>
<dbReference type="GO" id="GO:0001733">
    <property type="term" value="F:galactosylceramide sulfotransferase activity"/>
    <property type="evidence" value="ECO:0007669"/>
    <property type="project" value="InterPro"/>
</dbReference>
<dbReference type="GO" id="GO:0000139">
    <property type="term" value="C:Golgi membrane"/>
    <property type="evidence" value="ECO:0007669"/>
    <property type="project" value="UniProtKB-SubCell"/>
</dbReference>
<dbReference type="EMBL" id="CADEPI010000018">
    <property type="protein sequence ID" value="CAB3364870.1"/>
    <property type="molecule type" value="Genomic_DNA"/>
</dbReference>